<evidence type="ECO:0000259" key="1">
    <source>
        <dbReference type="SMART" id="SM00471"/>
    </source>
</evidence>
<accession>A0A0G1MNE9</accession>
<reference evidence="2 3" key="1">
    <citation type="journal article" date="2015" name="Nature">
        <title>rRNA introns, odd ribosomes, and small enigmatic genomes across a large radiation of phyla.</title>
        <authorList>
            <person name="Brown C.T."/>
            <person name="Hug L.A."/>
            <person name="Thomas B.C."/>
            <person name="Sharon I."/>
            <person name="Castelle C.J."/>
            <person name="Singh A."/>
            <person name="Wilkins M.J."/>
            <person name="Williams K.H."/>
            <person name="Banfield J.F."/>
        </authorList>
    </citation>
    <scope>NUCLEOTIDE SEQUENCE [LARGE SCALE GENOMIC DNA]</scope>
</reference>
<organism evidence="2 3">
    <name type="scientific">Candidatus Woesebacteria bacterium GW2011_GWB1_45_5</name>
    <dbReference type="NCBI Taxonomy" id="1618581"/>
    <lineage>
        <taxon>Bacteria</taxon>
        <taxon>Candidatus Woeseibacteriota</taxon>
    </lineage>
</organism>
<dbReference type="InterPro" id="IPR003607">
    <property type="entry name" value="HD/PDEase_dom"/>
</dbReference>
<dbReference type="EMBL" id="LCLA01000026">
    <property type="protein sequence ID" value="KKU09886.1"/>
    <property type="molecule type" value="Genomic_DNA"/>
</dbReference>
<dbReference type="Proteomes" id="UP000034329">
    <property type="component" value="Unassembled WGS sequence"/>
</dbReference>
<sequence>MRPLTKSHTKITEARLSQISINIPTQNNKILARIVEEVNKNNEIKALWKVMNVNAIDRLEMTDHGPTHFQIVASNAIKMARIFGKKEIKFSIVKDFALTDDHAETVIFLASIMHDLGMSIHREGHEEFSLFLSNSLLHEILSFLPVEERVVMTSEVLHAIISHRRFGLPLTIEAGIVRIADALDMSKGRSRIPYNRGIIDIHSVSANAIEGIDIVEGRERPVEIKIHMTNPAGIFQVDDLMQEKLKGSGIEKYIKVSAYLVEAGHEKLFKEFEL</sequence>
<dbReference type="InterPro" id="IPR006674">
    <property type="entry name" value="HD_domain"/>
</dbReference>
<evidence type="ECO:0000313" key="2">
    <source>
        <dbReference type="EMBL" id="KKU09886.1"/>
    </source>
</evidence>
<comment type="caution">
    <text evidence="2">The sequence shown here is derived from an EMBL/GenBank/DDBJ whole genome shotgun (WGS) entry which is preliminary data.</text>
</comment>
<dbReference type="AlphaFoldDB" id="A0A0G1MNE9"/>
<dbReference type="PANTHER" id="PTHR40517">
    <property type="entry name" value="METAL-DEPENDENT PHOSPHOHYDROLASE, HD SUPERFAMILY-RELATED"/>
    <property type="match status" value="1"/>
</dbReference>
<dbReference type="PANTHER" id="PTHR40517:SF1">
    <property type="entry name" value="METAL-DEPENDENT PHOSPHOHYDROLASE, HD SUPERFAMILY-RELATED"/>
    <property type="match status" value="1"/>
</dbReference>
<protein>
    <submittedName>
        <fullName evidence="2">Metal dependent phosphohydrolase</fullName>
    </submittedName>
</protein>
<dbReference type="Gene3D" id="1.10.3210.10">
    <property type="entry name" value="Hypothetical protein af1432"/>
    <property type="match status" value="1"/>
</dbReference>
<proteinExistence type="predicted"/>
<gene>
    <name evidence="2" type="ORF">UX13_C0026G0002</name>
</gene>
<name>A0A0G1MNE9_9BACT</name>
<evidence type="ECO:0000313" key="3">
    <source>
        <dbReference type="Proteomes" id="UP000034329"/>
    </source>
</evidence>
<dbReference type="SUPFAM" id="SSF109604">
    <property type="entry name" value="HD-domain/PDEase-like"/>
    <property type="match status" value="1"/>
</dbReference>
<dbReference type="GO" id="GO:0016787">
    <property type="term" value="F:hydrolase activity"/>
    <property type="evidence" value="ECO:0007669"/>
    <property type="project" value="UniProtKB-KW"/>
</dbReference>
<feature type="domain" description="HD/PDEase" evidence="1">
    <location>
        <begin position="61"/>
        <end position="195"/>
    </location>
</feature>
<dbReference type="Pfam" id="PF01966">
    <property type="entry name" value="HD"/>
    <property type="match status" value="1"/>
</dbReference>
<dbReference type="InterPro" id="IPR039967">
    <property type="entry name" value="MJ1020-like"/>
</dbReference>
<dbReference type="SMART" id="SM00471">
    <property type="entry name" value="HDc"/>
    <property type="match status" value="1"/>
</dbReference>
<keyword evidence="2" id="KW-0378">Hydrolase</keyword>